<organism evidence="2 3">
    <name type="scientific">Athelia psychrophila</name>
    <dbReference type="NCBI Taxonomy" id="1759441"/>
    <lineage>
        <taxon>Eukaryota</taxon>
        <taxon>Fungi</taxon>
        <taxon>Dikarya</taxon>
        <taxon>Basidiomycota</taxon>
        <taxon>Agaricomycotina</taxon>
        <taxon>Agaricomycetes</taxon>
        <taxon>Agaricomycetidae</taxon>
        <taxon>Atheliales</taxon>
        <taxon>Atheliaceae</taxon>
        <taxon>Athelia</taxon>
    </lineage>
</organism>
<name>A0A166GJS7_9AGAM</name>
<evidence type="ECO:0000313" key="3">
    <source>
        <dbReference type="Proteomes" id="UP000076532"/>
    </source>
</evidence>
<accession>A0A166GJS7</accession>
<evidence type="ECO:0000313" key="2">
    <source>
        <dbReference type="EMBL" id="KZP17909.1"/>
    </source>
</evidence>
<proteinExistence type="predicted"/>
<keyword evidence="3" id="KW-1185">Reference proteome</keyword>
<dbReference type="Proteomes" id="UP000076532">
    <property type="component" value="Unassembled WGS sequence"/>
</dbReference>
<evidence type="ECO:0000313" key="1">
    <source>
        <dbReference type="EMBL" id="KZP12684.1"/>
    </source>
</evidence>
<protein>
    <submittedName>
        <fullName evidence="2">Uncharacterized protein</fullName>
    </submittedName>
</protein>
<dbReference type="EMBL" id="KV417643">
    <property type="protein sequence ID" value="KZP12684.1"/>
    <property type="molecule type" value="Genomic_DNA"/>
</dbReference>
<gene>
    <name evidence="1" type="ORF">FIBSPDRAFT_151552</name>
    <name evidence="2" type="ORF">FIBSPDRAFT_609743</name>
</gene>
<dbReference type="AlphaFoldDB" id="A0A166GJS7"/>
<dbReference type="EMBL" id="KV417578">
    <property type="protein sequence ID" value="KZP17909.1"/>
    <property type="molecule type" value="Genomic_DNA"/>
</dbReference>
<sequence>MLRALANLSHPTFDSRALRFSGSLPSAILYHQHPKPFPATHAAMRLLRSASRGPRATAIGPGTCYQLLPTATNYHPRRHNCAEKQNTTRRIVYTVSCRPLLPLAATQARNPLSLSGARNQLAFEDWLNSASASGARPLEGRTTSV</sequence>
<reference evidence="2 3" key="1">
    <citation type="journal article" date="2016" name="Mol. Biol. Evol.">
        <title>Comparative Genomics of Early-Diverging Mushroom-Forming Fungi Provides Insights into the Origins of Lignocellulose Decay Capabilities.</title>
        <authorList>
            <person name="Nagy L.G."/>
            <person name="Riley R."/>
            <person name="Tritt A."/>
            <person name="Adam C."/>
            <person name="Daum C."/>
            <person name="Floudas D."/>
            <person name="Sun H."/>
            <person name="Yadav J.S."/>
            <person name="Pangilinan J."/>
            <person name="Larsson K.H."/>
            <person name="Matsuura K."/>
            <person name="Barry K."/>
            <person name="Labutti K."/>
            <person name="Kuo R."/>
            <person name="Ohm R.A."/>
            <person name="Bhattacharya S.S."/>
            <person name="Shirouzu T."/>
            <person name="Yoshinaga Y."/>
            <person name="Martin F.M."/>
            <person name="Grigoriev I.V."/>
            <person name="Hibbett D.S."/>
        </authorList>
    </citation>
    <scope>NUCLEOTIDE SEQUENCE [LARGE SCALE GENOMIC DNA]</scope>
    <source>
        <strain evidence="2 3">CBS 109695</strain>
    </source>
</reference>